<dbReference type="Pfam" id="PF13462">
    <property type="entry name" value="Thioredoxin_4"/>
    <property type="match status" value="1"/>
</dbReference>
<dbReference type="AlphaFoldDB" id="A0AAU7JMN2"/>
<keyword evidence="3" id="KW-0732">Signal</keyword>
<dbReference type="PROSITE" id="PS51318">
    <property type="entry name" value="TAT"/>
    <property type="match status" value="1"/>
</dbReference>
<comment type="similarity">
    <text evidence="2">Belongs to the thioredoxin family. DsbA subfamily.</text>
</comment>
<feature type="signal peptide" evidence="3">
    <location>
        <begin position="1"/>
        <end position="29"/>
    </location>
</feature>
<accession>A0AAU7JMN2</accession>
<evidence type="ECO:0000313" key="5">
    <source>
        <dbReference type="EMBL" id="XBO41672.1"/>
    </source>
</evidence>
<dbReference type="InterPro" id="IPR006311">
    <property type="entry name" value="TAT_signal"/>
</dbReference>
<dbReference type="Gene3D" id="1.10.40.80">
    <property type="match status" value="1"/>
</dbReference>
<dbReference type="EMBL" id="CP157484">
    <property type="protein sequence ID" value="XBO41672.1"/>
    <property type="molecule type" value="Genomic_DNA"/>
</dbReference>
<gene>
    <name evidence="5" type="ORF">ABEG18_02990</name>
</gene>
<organism evidence="5">
    <name type="scientific">Alsobacter sp. KACC 23698</name>
    <dbReference type="NCBI Taxonomy" id="3149229"/>
    <lineage>
        <taxon>Bacteria</taxon>
        <taxon>Pseudomonadati</taxon>
        <taxon>Pseudomonadota</taxon>
        <taxon>Alphaproteobacteria</taxon>
        <taxon>Hyphomicrobiales</taxon>
        <taxon>Alsobacteraceae</taxon>
        <taxon>Alsobacter</taxon>
    </lineage>
</organism>
<protein>
    <submittedName>
        <fullName evidence="5">DsbA family protein</fullName>
    </submittedName>
</protein>
<evidence type="ECO:0000256" key="1">
    <source>
        <dbReference type="ARBA" id="ARBA00003565"/>
    </source>
</evidence>
<reference evidence="5" key="1">
    <citation type="submission" date="2024-05" db="EMBL/GenBank/DDBJ databases">
        <authorList>
            <person name="Kim S."/>
            <person name="Heo J."/>
            <person name="Choi H."/>
            <person name="Choi Y."/>
            <person name="Kwon S.-W."/>
            <person name="Kim Y."/>
        </authorList>
    </citation>
    <scope>NUCLEOTIDE SEQUENCE</scope>
    <source>
        <strain evidence="5">KACC 23698</strain>
    </source>
</reference>
<name>A0AAU7JMN2_9HYPH</name>
<evidence type="ECO:0000256" key="2">
    <source>
        <dbReference type="ARBA" id="ARBA00005791"/>
    </source>
</evidence>
<evidence type="ECO:0000256" key="3">
    <source>
        <dbReference type="SAM" id="SignalP"/>
    </source>
</evidence>
<dbReference type="PANTHER" id="PTHR13887">
    <property type="entry name" value="GLUTATHIONE S-TRANSFERASE KAPPA"/>
    <property type="match status" value="1"/>
</dbReference>
<dbReference type="InterPro" id="IPR036249">
    <property type="entry name" value="Thioredoxin-like_sf"/>
</dbReference>
<proteinExistence type="inferred from homology"/>
<sequence>MTTRRTVVQGIAALGLAAVSPAFPEAAFAQSPTAADLGVAGPLGDVWLGSADAKCTIIEYASMTCSHCAHFHATTWPALKSKYIDTGKVRFSLREFPLDPLATAGFMLARCDGADKYYAVTDLLFSKQRDWAFTDKPVDALSKLMKQAGFTQEKFESCLKNQQIYDAVNWVKDRGAEKLGVNSTPTFFINGQVQRGAITIEELDKILAPLVGG</sequence>
<comment type="function">
    <text evidence="1">May be required for disulfide bond formation in some proteins.</text>
</comment>
<evidence type="ECO:0000259" key="4">
    <source>
        <dbReference type="PROSITE" id="PS51352"/>
    </source>
</evidence>
<dbReference type="PANTHER" id="PTHR13887:SF56">
    <property type="entry name" value="THIOREDOXIN-LIKE REDUCTASE RV2466C"/>
    <property type="match status" value="1"/>
</dbReference>
<dbReference type="Gene3D" id="3.40.30.10">
    <property type="entry name" value="Glutaredoxin"/>
    <property type="match status" value="1"/>
</dbReference>
<feature type="domain" description="Thioredoxin" evidence="4">
    <location>
        <begin position="19"/>
        <end position="212"/>
    </location>
</feature>
<dbReference type="PROSITE" id="PS51352">
    <property type="entry name" value="THIOREDOXIN_2"/>
    <property type="match status" value="1"/>
</dbReference>
<feature type="chain" id="PRO_5043560161" evidence="3">
    <location>
        <begin position="30"/>
        <end position="213"/>
    </location>
</feature>
<dbReference type="InterPro" id="IPR012336">
    <property type="entry name" value="Thioredoxin-like_fold"/>
</dbReference>
<dbReference type="InterPro" id="IPR013766">
    <property type="entry name" value="Thioredoxin_domain"/>
</dbReference>
<dbReference type="SUPFAM" id="SSF52833">
    <property type="entry name" value="Thioredoxin-like"/>
    <property type="match status" value="1"/>
</dbReference>